<feature type="compositionally biased region" description="Basic and acidic residues" evidence="2">
    <location>
        <begin position="786"/>
        <end position="796"/>
    </location>
</feature>
<evidence type="ECO:0000259" key="3">
    <source>
        <dbReference type="Pfam" id="PF04826"/>
    </source>
</evidence>
<keyword evidence="6" id="KW-1185">Reference proteome</keyword>
<proteinExistence type="inferred from homology"/>
<organism evidence="4 5">
    <name type="scientific">Heterocephalus glaber</name>
    <name type="common">Naked mole rat</name>
    <dbReference type="NCBI Taxonomy" id="10181"/>
    <lineage>
        <taxon>Eukaryota</taxon>
        <taxon>Metazoa</taxon>
        <taxon>Chordata</taxon>
        <taxon>Craniata</taxon>
        <taxon>Vertebrata</taxon>
        <taxon>Euteleostomi</taxon>
        <taxon>Mammalia</taxon>
        <taxon>Eutheria</taxon>
        <taxon>Euarchontoglires</taxon>
        <taxon>Glires</taxon>
        <taxon>Rodentia</taxon>
        <taxon>Hystricomorpha</taxon>
        <taxon>Bathyergidae</taxon>
        <taxon>Heterocephalus</taxon>
    </lineage>
</organism>
<evidence type="ECO:0000256" key="1">
    <source>
        <dbReference type="ARBA" id="ARBA00011013"/>
    </source>
</evidence>
<keyword evidence="4 7" id="KW-0675">Receptor</keyword>
<dbReference type="SUPFAM" id="SSF48371">
    <property type="entry name" value="ARM repeat"/>
    <property type="match status" value="1"/>
</dbReference>
<reference evidence="7" key="2">
    <citation type="submission" date="2025-04" db="UniProtKB">
        <authorList>
            <consortium name="RefSeq"/>
        </authorList>
    </citation>
    <scope>IDENTIFICATION</scope>
</reference>
<dbReference type="KEGG" id="hgl:101698781"/>
<dbReference type="Pfam" id="PF04826">
    <property type="entry name" value="Arm_2"/>
    <property type="match status" value="1"/>
</dbReference>
<feature type="domain" description="Armadillo repeat-containing" evidence="3">
    <location>
        <begin position="1138"/>
        <end position="1343"/>
    </location>
</feature>
<evidence type="ECO:0000313" key="4">
    <source>
        <dbReference type="EMBL" id="EHB02733.1"/>
    </source>
</evidence>
<dbReference type="PANTHER" id="PTHR46414:SF3">
    <property type="entry name" value="G-PROTEIN COUPLED RECEPTOR-ASSOCIATED SORTING PROTEIN 1"/>
    <property type="match status" value="1"/>
</dbReference>
<evidence type="ECO:0000313" key="5">
    <source>
        <dbReference type="Proteomes" id="UP000006813"/>
    </source>
</evidence>
<accession>G5B0C2</accession>
<dbReference type="RefSeq" id="XP_004875521.1">
    <property type="nucleotide sequence ID" value="XM_004875464.2"/>
</dbReference>
<protein>
    <submittedName>
        <fullName evidence="4 7">G-protein coupled receptor-associated sorting protein 1</fullName>
    </submittedName>
</protein>
<gene>
    <name evidence="7" type="primary">Gprasp1</name>
    <name evidence="4" type="ORF">GW7_15934</name>
</gene>
<dbReference type="STRING" id="10181.G5B0C2"/>
<dbReference type="Bgee" id="ENSHGLG00000019641">
    <property type="expression patterns" value="Expressed in hypothalamus and 9 other cell types or tissues"/>
</dbReference>
<dbReference type="GO" id="GO:0005634">
    <property type="term" value="C:nucleus"/>
    <property type="evidence" value="ECO:0007669"/>
    <property type="project" value="TreeGrafter"/>
</dbReference>
<dbReference type="InterPro" id="IPR006911">
    <property type="entry name" value="ARM-rpt_dom"/>
</dbReference>
<dbReference type="EMBL" id="JH167807">
    <property type="protein sequence ID" value="EHB02733.1"/>
    <property type="molecule type" value="Genomic_DNA"/>
</dbReference>
<reference evidence="4 5" key="1">
    <citation type="journal article" date="2011" name="Nature">
        <title>Genome sequencing reveals insights into physiology and longevity of the naked mole rat.</title>
        <authorList>
            <person name="Kim E.B."/>
            <person name="Fang X."/>
            <person name="Fushan A.A."/>
            <person name="Huang Z."/>
            <person name="Lobanov A.V."/>
            <person name="Han L."/>
            <person name="Marino S.M."/>
            <person name="Sun X."/>
            <person name="Turanov A.A."/>
            <person name="Yang P."/>
            <person name="Yim S.H."/>
            <person name="Zhao X."/>
            <person name="Kasaikina M.V."/>
            <person name="Stoletzki N."/>
            <person name="Peng C."/>
            <person name="Polak P."/>
            <person name="Xiong Z."/>
            <person name="Kiezun A."/>
            <person name="Zhu Y."/>
            <person name="Chen Y."/>
            <person name="Kryukov G.V."/>
            <person name="Zhang Q."/>
            <person name="Peshkin L."/>
            <person name="Yang L."/>
            <person name="Bronson R.T."/>
            <person name="Buffenstein R."/>
            <person name="Wang B."/>
            <person name="Han C."/>
            <person name="Li Q."/>
            <person name="Chen L."/>
            <person name="Zhao W."/>
            <person name="Sunyaev S.R."/>
            <person name="Park T.J."/>
            <person name="Zhang G."/>
            <person name="Wang J."/>
            <person name="Gladyshev V.N."/>
        </authorList>
    </citation>
    <scope>NUCLEOTIDE SEQUENCE [LARGE SCALE GENOMIC DNA]</scope>
</reference>
<evidence type="ECO:0000313" key="7">
    <source>
        <dbReference type="RefSeq" id="XP_004875521.1"/>
    </source>
</evidence>
<dbReference type="OrthoDB" id="9664939at2759"/>
<dbReference type="GeneTree" id="ENSGT00940000163396"/>
<dbReference type="Proteomes" id="UP000006813">
    <property type="component" value="Unassembled WGS sequence"/>
</dbReference>
<dbReference type="GO" id="GO:0005829">
    <property type="term" value="C:cytosol"/>
    <property type="evidence" value="ECO:0007669"/>
    <property type="project" value="TreeGrafter"/>
</dbReference>
<comment type="similarity">
    <text evidence="1">Belongs to the GPRASP family.</text>
</comment>
<feature type="region of interest" description="Disordered" evidence="2">
    <location>
        <begin position="785"/>
        <end position="811"/>
    </location>
</feature>
<dbReference type="OMA" id="WFWATEE"/>
<dbReference type="CTD" id="9737"/>
<dbReference type="GeneID" id="101698781"/>
<dbReference type="InParanoid" id="G5B0C2"/>
<feature type="region of interest" description="Disordered" evidence="2">
    <location>
        <begin position="375"/>
        <end position="395"/>
    </location>
</feature>
<evidence type="ECO:0000313" key="6">
    <source>
        <dbReference type="Proteomes" id="UP000694906"/>
    </source>
</evidence>
<name>G5B0C2_HETGA</name>
<evidence type="ECO:0000256" key="2">
    <source>
        <dbReference type="SAM" id="MobiDB-lite"/>
    </source>
</evidence>
<dbReference type="InterPro" id="IPR043374">
    <property type="entry name" value="GASP1-3"/>
</dbReference>
<sequence length="1384" mass="159183">MTRTEFELYTEDKHEKKPEEKVVSAAGIENEVPLVVRPKVRTQAQIMTGARPKTKTKVVPGTWPKTEARAMGSVYTKYKIKKIHESRSKDDAQTWALSEFGPESISKMEQESQINVIISPGVSSDSGSVANTKCLFMDRESINIDNESFPGKKVHSQVGFPSSFVSGKVTDSEPWSYPRHISKQKPSQNSDFNWVDKSVNSWFWSQEEVNGRFHPRNRIKASTRSKYMSKQEATNYSRHKNKQDLYIVSSSSGSEDESLKTSWFCGKQKTNPLSKSREEVNSRSWFRSEKEVNIEFSPRSEYENAMKSWFWDREETKYSTLPRTRKETNERARYSPKQEACIETMTESTDVNQKESWFWPEEKGNTFLRCNTKKESRAQAMEKEEARTRDKREERPQEETFIETWFWATEESSLMDVPSIKSSPQLKDESIIGSWFWTEEEVSMETRSSSKSRLEVKELIDNSCLGDGEKTSIEMGAEATSQSILAANDEEVIVGSWFWAGEEVNPEPKEETIFGAWFWSTDEASGESDVGISCESRPRSAEEVIGPWLWAGEVSIGAGVGEEFSQESEEETMYLSWFWSENQTSMDSATEASSDVPGAEEEEDPMFGSWFWARVDACEESTVNSKSSLEDEEAIISSSFVAREEANMKYGAGARCKFMAETEDTNKSCFWAEEEPCMYHASRRNWKFRAEEEEDIADSRFWSRKYTRPEALVGSWLWAAEEGSTDYKIRQEAMLPTKEKTMTKSQFWKEDKDTTIEVTDRKESWPEAEEEDIIGSWFWSEEEDRLEAQREGREENSLGVEEEESVFRSCGKQEAVTESGFSSKYSSKADAEEVIVGSWFWEQETSLEAVTADTFESKTGTEEEEIIVGSWFWPKEANIEAGSQAVEETRSKTEEKTILESCCAKKEVNIEAGMCCVSKPEYDEEMIVEAWFWSTDKTIKETGTVATCECRSQDDEEEVVETWCRATDEVNNGTDDGTNCESRILVDEEDIVGSWFWIGDEAHFESNPSPVFRATCESWGSVKEEPDLSHRPQSWEEVTIQFKPGPWGRVGFPSLSSFIFPREAAPLFSELFGENRHVERIAEDEEQESFLHVEPEFSFQYDPSYRSVQEVREHLRAKESAESESWSCNCIQCELRIDSEEFEELLLLMDRIQDPFIHEISKIAMGMRRASQFTRDFIRESGVVSLIETLLNYPSSRDKTRFLKEMILTAPSYPNLNMIQTYVCQVCEETLAYSVDSPEQLSGLRMIRYLTTTTDYHTLVANYMSGFLTLLATGNNKTRFHVLEMLLNLSENFIMMKELLSTEAVSEFMGLFYREETNDNIQIVLAIFENIGTNIRKDTVFIDDDDDDFSLEPLISIYHEVEKFAKQLQSKIDNQNDPEADQEN</sequence>
<dbReference type="PANTHER" id="PTHR46414">
    <property type="entry name" value="PROTEIN BHLHB9-RELATED"/>
    <property type="match status" value="1"/>
</dbReference>
<dbReference type="eggNOG" id="ENOG502S6CE">
    <property type="taxonomic scope" value="Eukaryota"/>
</dbReference>
<dbReference type="InterPro" id="IPR016024">
    <property type="entry name" value="ARM-type_fold"/>
</dbReference>
<dbReference type="Proteomes" id="UP000694906">
    <property type="component" value="Unplaced"/>
</dbReference>